<keyword evidence="5" id="KW-1133">Transmembrane helix</keyword>
<accession>A0A543IS34</accession>
<feature type="domain" description="Multidrug resistance protein MdtA-like C-terminal permuted SH3" evidence="6">
    <location>
        <begin position="548"/>
        <end position="603"/>
    </location>
</feature>
<keyword evidence="3" id="KW-0175">Coiled coil</keyword>
<evidence type="ECO:0000256" key="5">
    <source>
        <dbReference type="SAM" id="Phobius"/>
    </source>
</evidence>
<feature type="compositionally biased region" description="Gly residues" evidence="4">
    <location>
        <begin position="350"/>
        <end position="404"/>
    </location>
</feature>
<reference evidence="7 8" key="1">
    <citation type="submission" date="2019-06" db="EMBL/GenBank/DDBJ databases">
        <title>Sequencing the genomes of 1000 actinobacteria strains.</title>
        <authorList>
            <person name="Klenk H.-P."/>
        </authorList>
    </citation>
    <scope>NUCLEOTIDE SEQUENCE [LARGE SCALE GENOMIC DNA]</scope>
    <source>
        <strain evidence="7 8">DSM 43186</strain>
    </source>
</reference>
<gene>
    <name evidence="7" type="ORF">FHX40_0028</name>
</gene>
<dbReference type="Pfam" id="PF25967">
    <property type="entry name" value="RND-MFP_C"/>
    <property type="match status" value="1"/>
</dbReference>
<dbReference type="PANTHER" id="PTHR32347">
    <property type="entry name" value="EFFLUX SYSTEM COMPONENT YKNX-RELATED"/>
    <property type="match status" value="1"/>
</dbReference>
<evidence type="ECO:0000313" key="8">
    <source>
        <dbReference type="Proteomes" id="UP000319213"/>
    </source>
</evidence>
<keyword evidence="8" id="KW-1185">Reference proteome</keyword>
<protein>
    <submittedName>
        <fullName evidence="7">RND family efflux transporter MFP subunit</fullName>
    </submittedName>
</protein>
<dbReference type="GO" id="GO:0030313">
    <property type="term" value="C:cell envelope"/>
    <property type="evidence" value="ECO:0007669"/>
    <property type="project" value="UniProtKB-SubCell"/>
</dbReference>
<proteinExistence type="inferred from homology"/>
<dbReference type="PANTHER" id="PTHR32347:SF23">
    <property type="entry name" value="BLL5650 PROTEIN"/>
    <property type="match status" value="1"/>
</dbReference>
<evidence type="ECO:0000256" key="1">
    <source>
        <dbReference type="ARBA" id="ARBA00004196"/>
    </source>
</evidence>
<feature type="compositionally biased region" description="Low complexity" evidence="4">
    <location>
        <begin position="293"/>
        <end position="304"/>
    </location>
</feature>
<dbReference type="Proteomes" id="UP000319213">
    <property type="component" value="Unassembled WGS sequence"/>
</dbReference>
<evidence type="ECO:0000256" key="4">
    <source>
        <dbReference type="SAM" id="MobiDB-lite"/>
    </source>
</evidence>
<comment type="similarity">
    <text evidence="2">Belongs to the membrane fusion protein (MFP) (TC 8.A.1) family.</text>
</comment>
<dbReference type="NCBIfam" id="TIGR01730">
    <property type="entry name" value="RND_mfp"/>
    <property type="match status" value="1"/>
</dbReference>
<organism evidence="7 8">
    <name type="scientific">Thermopolyspora flexuosa</name>
    <dbReference type="NCBI Taxonomy" id="103836"/>
    <lineage>
        <taxon>Bacteria</taxon>
        <taxon>Bacillati</taxon>
        <taxon>Actinomycetota</taxon>
        <taxon>Actinomycetes</taxon>
        <taxon>Streptosporangiales</taxon>
        <taxon>Streptosporangiaceae</taxon>
        <taxon>Thermopolyspora</taxon>
    </lineage>
</organism>
<dbReference type="AlphaFoldDB" id="A0A543IS34"/>
<sequence length="630" mass="61382">MAPMRSPGSSTVVKIGAIVLAGVVVLGAALLSLGGGDTSPEARATLVAAARGTVTSVVSAAGTTVDANTRELAFGADGTVEKVYVKVGDKVDEGQLLAKIDGTRARERYEEAKARLAAAEETLENIRNGTGGAGSAAAGRSGGTAAAGGGASAAGRGATASGRGSSGTAGRPTATSSPTADPSCLPSATRSRGTTSRDGRAEAATGGLVVRPAAYTLTGYGTAPDPASGKTATPQPTATVTATQSVTATPTAQPAPTVTVTVTATPTVTVTQTVTVRPTVTVTATVTQTVTATPAPAPTATRPPAVEPTPTSPGGGLVTSPPASTQARGDGGSVPGTPSATPSTTPSCGTAGGGQGTDQGQGGQGQGGANGQARGQGQGRGAIGNPGSGGAGGAGGSRTGGGGQSEAQAEAAVTQAKSELQAAKEALAGVVIRAPRKGTILSIAGAAGDSVSANTAFITLGDLDELQVKAMVTQSDVEKLKVGQKAEVILATRPGERHAGRVVHIDPTATTSGDLVRYGVLIAFTRRPKDLLLGQNATITVTTGESVDAVYVPAQAARLRSDGTAVVTVATGDGTAERTVRTGVRGDQYVEIVEGLQEGDKVVLPASASSGEFPDGSFPGLDATPSATPS</sequence>
<dbReference type="SUPFAM" id="SSF111369">
    <property type="entry name" value="HlyD-like secretion proteins"/>
    <property type="match status" value="2"/>
</dbReference>
<dbReference type="Gene3D" id="2.40.420.20">
    <property type="match status" value="1"/>
</dbReference>
<feature type="region of interest" description="Disordered" evidence="4">
    <location>
        <begin position="293"/>
        <end position="412"/>
    </location>
</feature>
<name>A0A543IS34_9ACTN</name>
<dbReference type="InterPro" id="IPR006143">
    <property type="entry name" value="RND_pump_MFP"/>
</dbReference>
<keyword evidence="5" id="KW-0812">Transmembrane</keyword>
<dbReference type="OrthoDB" id="3286702at2"/>
<dbReference type="InterPro" id="IPR058627">
    <property type="entry name" value="MdtA-like_C"/>
</dbReference>
<comment type="subcellular location">
    <subcellularLocation>
        <location evidence="1">Cell envelope</location>
    </subcellularLocation>
</comment>
<feature type="compositionally biased region" description="Low complexity" evidence="4">
    <location>
        <begin position="335"/>
        <end position="349"/>
    </location>
</feature>
<feature type="compositionally biased region" description="Gly residues" evidence="4">
    <location>
        <begin position="129"/>
        <end position="152"/>
    </location>
</feature>
<evidence type="ECO:0000256" key="3">
    <source>
        <dbReference type="ARBA" id="ARBA00023054"/>
    </source>
</evidence>
<evidence type="ECO:0000313" key="7">
    <source>
        <dbReference type="EMBL" id="TQM73389.1"/>
    </source>
</evidence>
<dbReference type="EMBL" id="VFPQ01000001">
    <property type="protein sequence ID" value="TQM73389.1"/>
    <property type="molecule type" value="Genomic_DNA"/>
</dbReference>
<dbReference type="InterPro" id="IPR050465">
    <property type="entry name" value="UPF0194_transport"/>
</dbReference>
<feature type="transmembrane region" description="Helical" evidence="5">
    <location>
        <begin position="12"/>
        <end position="33"/>
    </location>
</feature>
<comment type="caution">
    <text evidence="7">The sequence shown here is derived from an EMBL/GenBank/DDBJ whole genome shotgun (WGS) entry which is preliminary data.</text>
</comment>
<evidence type="ECO:0000256" key="2">
    <source>
        <dbReference type="ARBA" id="ARBA00009477"/>
    </source>
</evidence>
<dbReference type="Gene3D" id="2.40.50.100">
    <property type="match status" value="1"/>
</dbReference>
<evidence type="ECO:0000259" key="6">
    <source>
        <dbReference type="Pfam" id="PF25967"/>
    </source>
</evidence>
<dbReference type="GO" id="GO:0022857">
    <property type="term" value="F:transmembrane transporter activity"/>
    <property type="evidence" value="ECO:0007669"/>
    <property type="project" value="InterPro"/>
</dbReference>
<feature type="region of interest" description="Disordered" evidence="4">
    <location>
        <begin position="127"/>
        <end position="207"/>
    </location>
</feature>
<dbReference type="GO" id="GO:0016020">
    <property type="term" value="C:membrane"/>
    <property type="evidence" value="ECO:0007669"/>
    <property type="project" value="InterPro"/>
</dbReference>
<feature type="region of interest" description="Disordered" evidence="4">
    <location>
        <begin position="606"/>
        <end position="630"/>
    </location>
</feature>
<keyword evidence="5" id="KW-0472">Membrane</keyword>
<feature type="compositionally biased region" description="Low complexity" evidence="4">
    <location>
        <begin position="153"/>
        <end position="171"/>
    </location>
</feature>
<dbReference type="Gene3D" id="2.40.30.170">
    <property type="match status" value="1"/>
</dbReference>